<dbReference type="KEGG" id="maqu:Maq22A_4p60085"/>
<dbReference type="EMBL" id="AP014708">
    <property type="protein sequence ID" value="BAQ50374.1"/>
    <property type="molecule type" value="Genomic_DNA"/>
</dbReference>
<evidence type="ECO:0000313" key="2">
    <source>
        <dbReference type="Proteomes" id="UP000061432"/>
    </source>
</evidence>
<geneLocation type="plasmid" evidence="2">
    <name>pMaq22A_4p DNA</name>
</geneLocation>
<name>A0A0C6FXQ9_9HYPH</name>
<dbReference type="Proteomes" id="UP000061432">
    <property type="component" value="Plasmid pMaq22A_4p"/>
</dbReference>
<reference evidence="2" key="2">
    <citation type="submission" date="2015-01" db="EMBL/GenBank/DDBJ databases">
        <title>Complete genome sequence of Methylobacterium aquaticum strain 22A.</title>
        <authorList>
            <person name="Tani A."/>
            <person name="Ogura Y."/>
            <person name="Hayashi T."/>
        </authorList>
    </citation>
    <scope>NUCLEOTIDE SEQUENCE [LARGE SCALE GENOMIC DNA]</scope>
    <source>
        <strain evidence="2">MA-22A</strain>
        <plasmid evidence="2">Plasmid pMaq22A_4p DNA</plasmid>
    </source>
</reference>
<gene>
    <name evidence="1" type="ORF">Maq22A_4p60085</name>
</gene>
<proteinExistence type="predicted"/>
<dbReference type="AlphaFoldDB" id="A0A0C6FXQ9"/>
<dbReference type="RefSeq" id="WP_060851415.1">
    <property type="nucleotide sequence ID" value="NZ_AP014708.1"/>
</dbReference>
<dbReference type="PATRIC" id="fig|270351.10.peg.7562"/>
<reference evidence="1 2" key="1">
    <citation type="journal article" date="2015" name="Genome Announc.">
        <title>Complete Genome Sequence of Methylobacterium aquaticum Strain 22A, Isolated from Racomitrium japonicum Moss.</title>
        <authorList>
            <person name="Tani A."/>
            <person name="Ogura Y."/>
            <person name="Hayashi T."/>
            <person name="Kimbara K."/>
        </authorList>
    </citation>
    <scope>NUCLEOTIDE SEQUENCE [LARGE SCALE GENOMIC DNA]</scope>
    <source>
        <strain evidence="1 2">MA-22A</strain>
        <plasmid evidence="2">Plasmid pMaq22A_4p DNA</plasmid>
    </source>
</reference>
<protein>
    <submittedName>
        <fullName evidence="1">Uncharacterized protein</fullName>
    </submittedName>
</protein>
<keyword evidence="1" id="KW-0614">Plasmid</keyword>
<sequence length="91" mass="10189">MTTICGRYVDTFAEATHGMLEGASLDAPYKFHSVKVLRVEGAELVCTGAGEEMRLPVRRRGKREFSEVTVRDPIFGPLKFKVAPFKDEKGR</sequence>
<accession>A0A0C6FXQ9</accession>
<organism evidence="1 2">
    <name type="scientific">Methylobacterium aquaticum</name>
    <dbReference type="NCBI Taxonomy" id="270351"/>
    <lineage>
        <taxon>Bacteria</taxon>
        <taxon>Pseudomonadati</taxon>
        <taxon>Pseudomonadota</taxon>
        <taxon>Alphaproteobacteria</taxon>
        <taxon>Hyphomicrobiales</taxon>
        <taxon>Methylobacteriaceae</taxon>
        <taxon>Methylobacterium</taxon>
    </lineage>
</organism>
<evidence type="ECO:0000313" key="1">
    <source>
        <dbReference type="EMBL" id="BAQ50374.1"/>
    </source>
</evidence>